<evidence type="ECO:0000313" key="8">
    <source>
        <dbReference type="EMBL" id="GAA54107.1"/>
    </source>
</evidence>
<accession>G7YMC6</accession>
<keyword evidence="4" id="KW-0539">Nucleus</keyword>
<feature type="domain" description="Plus3" evidence="7">
    <location>
        <begin position="351"/>
        <end position="482"/>
    </location>
</feature>
<dbReference type="GO" id="GO:1990269">
    <property type="term" value="F:RNA polymerase II C-terminal domain phosphoserine binding"/>
    <property type="evidence" value="ECO:0007669"/>
    <property type="project" value="TreeGrafter"/>
</dbReference>
<feature type="compositionally biased region" description="Basic and acidic residues" evidence="6">
    <location>
        <begin position="276"/>
        <end position="287"/>
    </location>
</feature>
<dbReference type="PROSITE" id="PS51360">
    <property type="entry name" value="PLUS3"/>
    <property type="match status" value="1"/>
</dbReference>
<sequence length="897" mass="99853">MAYVNRPVLVVWCVRLAQKFSNEYPDTGGCCSMHAMEAPGDSDSPKAGVHDNFCGWEKETKLTSRSPWSQMQRKSKKKKHHPKMSRVEKNVVNLEEGEISSDELDDDEDDGLDENLIGGEDDKRKLEKMSEKEREEELFRRAERRDAIQARRAVKQKLKEKRDRERAEKASNSTAVDSQKQKRQSAYANVFSSDSDEGENTDSSGVGPRGLRQRKLALEKKKEAHSHKFNELIERRRQQAAKKRRMQSGSEDETAARTTTVKRSSGASSSSESETDEKGRKSKDSRGKHGATSMSQRIFSDESDSTDSSRPGARPQARRASLSSSTGSQQSGSSSEDDARGRSRSPEESLVSSVEQLSRIRLSRFKLEKWVHMPFFDSLVKGCFVRINIGLNQGVAVYRCAEIVDIIETPKIYDLGETRTNKGMVVRVGKDQGTFRLAFVSNSDFLPAEFESWLRRISDANMKPPTLAFVSEKAAQIQDAINKPIKDEHLVEQIIQSKKRFQRAPTNFALRKAELLKQREQAEVEGDTLAIQRIDAELEDIETQAERIDRRRTMGFKSITSINQRNRILSVQQAEEAIRRESREAQKSKEEDPFTRVHSQPVIVTKKYLEQLRHKRINKDAQGDSQVSLDSTANDGSNPGFPNSASTNMLLTPTARIPSTPGQIGGTPFPNTAERVKWTIEDEPINLSTPQDSLHAIHNFEIHIDLDLDGAGDQPSFNDSRTTPSKPKGLDHDAQSFGGGGGAVNDTRDSRNAACACVRECLLTNNLITFATTPGQIGGTPFPNTAERVKWTIEDEPINLSTPQDSLHAIHNFEIHIDLDLDGAGDQPSFNDSRTTPSKPKGLDHDAQSFGGGGGAVNDTRDSRNGISTPTLPTGPGTGSARRLLNLQEYKKRLGLI</sequence>
<feature type="compositionally biased region" description="Polar residues" evidence="6">
    <location>
        <begin position="623"/>
        <end position="648"/>
    </location>
</feature>
<evidence type="ECO:0000256" key="4">
    <source>
        <dbReference type="ARBA" id="ARBA00023242"/>
    </source>
</evidence>
<feature type="region of interest" description="Disordered" evidence="6">
    <location>
        <begin position="64"/>
        <end position="351"/>
    </location>
</feature>
<feature type="region of interest" description="Disordered" evidence="6">
    <location>
        <begin position="617"/>
        <end position="648"/>
    </location>
</feature>
<dbReference type="AlphaFoldDB" id="G7YMC6"/>
<keyword evidence="3" id="KW-0804">Transcription</keyword>
<keyword evidence="2" id="KW-0805">Transcription regulation</keyword>
<dbReference type="EMBL" id="DF143727">
    <property type="protein sequence ID" value="GAA54107.1"/>
    <property type="molecule type" value="Genomic_DNA"/>
</dbReference>
<protein>
    <submittedName>
        <fullName evidence="8">RNA polymerase-associated protein RTF1 homolog</fullName>
    </submittedName>
</protein>
<feature type="compositionally biased region" description="Basic and acidic residues" evidence="6">
    <location>
        <begin position="337"/>
        <end position="347"/>
    </location>
</feature>
<comment type="subcellular location">
    <subcellularLocation>
        <location evidence="1">Nucleus</location>
    </subcellularLocation>
</comment>
<evidence type="ECO:0000256" key="5">
    <source>
        <dbReference type="SAM" id="Coils"/>
    </source>
</evidence>
<reference evidence="8" key="1">
    <citation type="journal article" date="2011" name="Genome Biol.">
        <title>The draft genome of the carcinogenic human liver fluke Clonorchis sinensis.</title>
        <authorList>
            <person name="Wang X."/>
            <person name="Chen W."/>
            <person name="Huang Y."/>
            <person name="Sun J."/>
            <person name="Men J."/>
            <person name="Liu H."/>
            <person name="Luo F."/>
            <person name="Guo L."/>
            <person name="Lv X."/>
            <person name="Deng C."/>
            <person name="Zhou C."/>
            <person name="Fan Y."/>
            <person name="Li X."/>
            <person name="Huang L."/>
            <person name="Hu Y."/>
            <person name="Liang C."/>
            <person name="Hu X."/>
            <person name="Xu J."/>
            <person name="Yu X."/>
        </authorList>
    </citation>
    <scope>NUCLEOTIDE SEQUENCE [LARGE SCALE GENOMIC DNA]</scope>
    <source>
        <strain evidence="8">Henan</strain>
    </source>
</reference>
<reference key="2">
    <citation type="submission" date="2011-10" db="EMBL/GenBank/DDBJ databases">
        <title>The genome and transcriptome sequence of Clonorchis sinensis provide insights into the carcinogenic liver fluke.</title>
        <authorList>
            <person name="Wang X."/>
            <person name="Huang Y."/>
            <person name="Chen W."/>
            <person name="Liu H."/>
            <person name="Guo L."/>
            <person name="Chen Y."/>
            <person name="Luo F."/>
            <person name="Zhou W."/>
            <person name="Sun J."/>
            <person name="Mao Q."/>
            <person name="Liang P."/>
            <person name="Zhou C."/>
            <person name="Tian Y."/>
            <person name="Men J."/>
            <person name="Lv X."/>
            <person name="Huang L."/>
            <person name="Zhou J."/>
            <person name="Hu Y."/>
            <person name="Li R."/>
            <person name="Zhang F."/>
            <person name="Lei H."/>
            <person name="Li X."/>
            <person name="Hu X."/>
            <person name="Liang C."/>
            <person name="Xu J."/>
            <person name="Wu Z."/>
            <person name="Yu X."/>
        </authorList>
    </citation>
    <scope>NUCLEOTIDE SEQUENCE</scope>
    <source>
        <strain>Henan</strain>
    </source>
</reference>
<name>G7YMC6_CLOSI</name>
<keyword evidence="9" id="KW-1185">Reference proteome</keyword>
<feature type="compositionally biased region" description="Polar residues" evidence="6">
    <location>
        <begin position="715"/>
        <end position="725"/>
    </location>
</feature>
<feature type="compositionally biased region" description="Basic and acidic residues" evidence="6">
    <location>
        <begin position="216"/>
        <end position="237"/>
    </location>
</feature>
<gene>
    <name evidence="8" type="ORF">CLF_112189</name>
</gene>
<feature type="compositionally biased region" description="Basic residues" evidence="6">
    <location>
        <begin position="73"/>
        <end position="84"/>
    </location>
</feature>
<feature type="compositionally biased region" description="Polar residues" evidence="6">
    <location>
        <begin position="170"/>
        <end position="193"/>
    </location>
</feature>
<feature type="compositionally biased region" description="Basic and acidic residues" evidence="6">
    <location>
        <begin position="160"/>
        <end position="169"/>
    </location>
</feature>
<feature type="compositionally biased region" description="Acidic residues" evidence="6">
    <location>
        <begin position="95"/>
        <end position="113"/>
    </location>
</feature>
<dbReference type="SMART" id="SM00719">
    <property type="entry name" value="Plus3"/>
    <property type="match status" value="1"/>
</dbReference>
<dbReference type="Proteomes" id="UP000008909">
    <property type="component" value="Unassembled WGS sequence"/>
</dbReference>
<feature type="coiled-coil region" evidence="5">
    <location>
        <begin position="531"/>
        <end position="591"/>
    </location>
</feature>
<feature type="compositionally biased region" description="Polar residues" evidence="6">
    <location>
        <begin position="828"/>
        <end position="838"/>
    </location>
</feature>
<evidence type="ECO:0000256" key="6">
    <source>
        <dbReference type="SAM" id="MobiDB-lite"/>
    </source>
</evidence>
<evidence type="ECO:0000259" key="7">
    <source>
        <dbReference type="PROSITE" id="PS51360"/>
    </source>
</evidence>
<dbReference type="GO" id="GO:0016593">
    <property type="term" value="C:Cdc73/Paf1 complex"/>
    <property type="evidence" value="ECO:0007669"/>
    <property type="project" value="TreeGrafter"/>
</dbReference>
<dbReference type="Pfam" id="PF03126">
    <property type="entry name" value="Plus-3"/>
    <property type="match status" value="1"/>
</dbReference>
<dbReference type="GO" id="GO:0003677">
    <property type="term" value="F:DNA binding"/>
    <property type="evidence" value="ECO:0007669"/>
    <property type="project" value="InterPro"/>
</dbReference>
<feature type="region of interest" description="Disordered" evidence="6">
    <location>
        <begin position="824"/>
        <end position="882"/>
    </location>
</feature>
<organism evidence="8 9">
    <name type="scientific">Clonorchis sinensis</name>
    <name type="common">Chinese liver fluke</name>
    <dbReference type="NCBI Taxonomy" id="79923"/>
    <lineage>
        <taxon>Eukaryota</taxon>
        <taxon>Metazoa</taxon>
        <taxon>Spiralia</taxon>
        <taxon>Lophotrochozoa</taxon>
        <taxon>Platyhelminthes</taxon>
        <taxon>Trematoda</taxon>
        <taxon>Digenea</taxon>
        <taxon>Opisthorchiida</taxon>
        <taxon>Opisthorchiata</taxon>
        <taxon>Opisthorchiidae</taxon>
        <taxon>Clonorchis</taxon>
    </lineage>
</organism>
<proteinExistence type="predicted"/>
<dbReference type="InterPro" id="IPR004343">
    <property type="entry name" value="Plus-3_dom"/>
</dbReference>
<dbReference type="InterPro" id="IPR036128">
    <property type="entry name" value="Plus3-like_sf"/>
</dbReference>
<dbReference type="SUPFAM" id="SSF159042">
    <property type="entry name" value="Plus3-like"/>
    <property type="match status" value="1"/>
</dbReference>
<evidence type="ECO:0000256" key="1">
    <source>
        <dbReference type="ARBA" id="ARBA00004123"/>
    </source>
</evidence>
<dbReference type="PANTHER" id="PTHR13115:SF8">
    <property type="entry name" value="RNA POLYMERASE-ASSOCIATED PROTEIN RTF1 HOMOLOG"/>
    <property type="match status" value="1"/>
</dbReference>
<dbReference type="Gene3D" id="3.90.70.200">
    <property type="entry name" value="Plus-3 domain"/>
    <property type="match status" value="1"/>
</dbReference>
<evidence type="ECO:0000313" key="9">
    <source>
        <dbReference type="Proteomes" id="UP000008909"/>
    </source>
</evidence>
<feature type="region of interest" description="Disordered" evidence="6">
    <location>
        <begin position="711"/>
        <end position="745"/>
    </location>
</feature>
<evidence type="ECO:0000256" key="3">
    <source>
        <dbReference type="ARBA" id="ARBA00023163"/>
    </source>
</evidence>
<feature type="compositionally biased region" description="Low complexity" evidence="6">
    <location>
        <begin position="321"/>
        <end position="334"/>
    </location>
</feature>
<dbReference type="PANTHER" id="PTHR13115">
    <property type="entry name" value="RNA POLYMERASE-ASSOCIATED PROTEIN RTF1 HOMOLOG"/>
    <property type="match status" value="1"/>
</dbReference>
<feature type="compositionally biased region" description="Basic and acidic residues" evidence="6">
    <location>
        <begin position="120"/>
        <end position="149"/>
    </location>
</feature>
<evidence type="ECO:0000256" key="2">
    <source>
        <dbReference type="ARBA" id="ARBA00023015"/>
    </source>
</evidence>
<keyword evidence="5" id="KW-0175">Coiled coil</keyword>